<feature type="compositionally biased region" description="Basic residues" evidence="1">
    <location>
        <begin position="203"/>
        <end position="222"/>
    </location>
</feature>
<evidence type="ECO:0000313" key="2">
    <source>
        <dbReference type="EMBL" id="GAA4247160.1"/>
    </source>
</evidence>
<gene>
    <name evidence="2" type="ORF">GCM10022255_021920</name>
</gene>
<proteinExistence type="predicted"/>
<comment type="caution">
    <text evidence="2">The sequence shown here is derived from an EMBL/GenBank/DDBJ whole genome shotgun (WGS) entry which is preliminary data.</text>
</comment>
<dbReference type="EMBL" id="BAABAT010000004">
    <property type="protein sequence ID" value="GAA4247160.1"/>
    <property type="molecule type" value="Genomic_DNA"/>
</dbReference>
<accession>A0ABP8D584</accession>
<name>A0ABP8D584_9ACTN</name>
<dbReference type="Proteomes" id="UP001500620">
    <property type="component" value="Unassembled WGS sequence"/>
</dbReference>
<reference evidence="3" key="1">
    <citation type="journal article" date="2019" name="Int. J. Syst. Evol. Microbiol.">
        <title>The Global Catalogue of Microorganisms (GCM) 10K type strain sequencing project: providing services to taxonomists for standard genome sequencing and annotation.</title>
        <authorList>
            <consortium name="The Broad Institute Genomics Platform"/>
            <consortium name="The Broad Institute Genome Sequencing Center for Infectious Disease"/>
            <person name="Wu L."/>
            <person name="Ma J."/>
        </authorList>
    </citation>
    <scope>NUCLEOTIDE SEQUENCE [LARGE SCALE GENOMIC DNA]</scope>
    <source>
        <strain evidence="3">JCM 17441</strain>
    </source>
</reference>
<sequence>MDALVEEAAKKAAVAWVAVGGRPAKLVWCAWLGGALLVVTGEGEQSVPGLAEAAGVPSAAIADGPRTAGAATADGARAATAGGARAAVAGRAGAEAAAIADAARADAARAGAAVEVSLRGDHGGRIVTFPAEVSRIAPDDEAWAELVPQLAGKRLNGAGGAEDLARAWAERCVVCRLTPVGGTAPMPDDSQAAPPRPTPATRIPRRPFRLHKVRGATRNPRR</sequence>
<evidence type="ECO:0000256" key="1">
    <source>
        <dbReference type="SAM" id="MobiDB-lite"/>
    </source>
</evidence>
<evidence type="ECO:0000313" key="3">
    <source>
        <dbReference type="Proteomes" id="UP001500620"/>
    </source>
</evidence>
<protein>
    <submittedName>
        <fullName evidence="2">Uncharacterized protein</fullName>
    </submittedName>
</protein>
<organism evidence="2 3">
    <name type="scientific">Dactylosporangium darangshiense</name>
    <dbReference type="NCBI Taxonomy" id="579108"/>
    <lineage>
        <taxon>Bacteria</taxon>
        <taxon>Bacillati</taxon>
        <taxon>Actinomycetota</taxon>
        <taxon>Actinomycetes</taxon>
        <taxon>Micromonosporales</taxon>
        <taxon>Micromonosporaceae</taxon>
        <taxon>Dactylosporangium</taxon>
    </lineage>
</organism>
<feature type="region of interest" description="Disordered" evidence="1">
    <location>
        <begin position="181"/>
        <end position="222"/>
    </location>
</feature>
<keyword evidence="3" id="KW-1185">Reference proteome</keyword>